<dbReference type="InterPro" id="IPR011701">
    <property type="entry name" value="MFS"/>
</dbReference>
<dbReference type="GeneID" id="78078863"/>
<feature type="transmembrane region" description="Helical" evidence="6">
    <location>
        <begin position="12"/>
        <end position="36"/>
    </location>
</feature>
<evidence type="ECO:0000313" key="10">
    <source>
        <dbReference type="Proteomes" id="UP000094761"/>
    </source>
</evidence>
<dbReference type="SUPFAM" id="SSF103473">
    <property type="entry name" value="MFS general substrate transporter"/>
    <property type="match status" value="1"/>
</dbReference>
<keyword evidence="5 6" id="KW-0472">Membrane</keyword>
<dbReference type="InterPro" id="IPR029069">
    <property type="entry name" value="HotDog_dom_sf"/>
</dbReference>
<dbReference type="GO" id="GO:0005886">
    <property type="term" value="C:plasma membrane"/>
    <property type="evidence" value="ECO:0007669"/>
    <property type="project" value="UniProtKB-SubCell"/>
</dbReference>
<dbReference type="Proteomes" id="UP000094761">
    <property type="component" value="Unassembled WGS sequence"/>
</dbReference>
<evidence type="ECO:0000256" key="3">
    <source>
        <dbReference type="ARBA" id="ARBA00022692"/>
    </source>
</evidence>
<dbReference type="GO" id="GO:0016829">
    <property type="term" value="F:lyase activity"/>
    <property type="evidence" value="ECO:0007669"/>
    <property type="project" value="UniProtKB-KW"/>
</dbReference>
<keyword evidence="2" id="KW-1003">Cell membrane</keyword>
<keyword evidence="9" id="KW-0614">Plasmid</keyword>
<dbReference type="InterPro" id="IPR054545">
    <property type="entry name" value="ApeI-like"/>
</dbReference>
<proteinExistence type="predicted"/>
<dbReference type="RefSeq" id="WP_069669825.1">
    <property type="nucleotide sequence ID" value="NZ_JAPFIM010000025.1"/>
</dbReference>
<dbReference type="Pfam" id="PF22818">
    <property type="entry name" value="ApeI-like"/>
    <property type="match status" value="1"/>
</dbReference>
<accession>A0A178J4G1</accession>
<feature type="transmembrane region" description="Helical" evidence="6">
    <location>
        <begin position="360"/>
        <end position="380"/>
    </location>
</feature>
<dbReference type="Proteomes" id="UP001150001">
    <property type="component" value="Unassembled WGS sequence"/>
</dbReference>
<dbReference type="AlphaFoldDB" id="A0A178J4G1"/>
<dbReference type="PANTHER" id="PTHR43124:SF3">
    <property type="entry name" value="CHLORAMPHENICOL EFFLUX PUMP RV0191"/>
    <property type="match status" value="1"/>
</dbReference>
<evidence type="ECO:0000259" key="7">
    <source>
        <dbReference type="PROSITE" id="PS50850"/>
    </source>
</evidence>
<dbReference type="PANTHER" id="PTHR43124">
    <property type="entry name" value="PURINE EFFLUX PUMP PBUE"/>
    <property type="match status" value="1"/>
</dbReference>
<evidence type="ECO:0000313" key="9">
    <source>
        <dbReference type="EMBL" id="OAM96830.1"/>
    </source>
</evidence>
<comment type="subcellular location">
    <subcellularLocation>
        <location evidence="1">Cell membrane</location>
        <topology evidence="1">Multi-pass membrane protein</topology>
    </subcellularLocation>
</comment>
<feature type="transmembrane region" description="Helical" evidence="6">
    <location>
        <begin position="167"/>
        <end position="187"/>
    </location>
</feature>
<protein>
    <submittedName>
        <fullName evidence="8">MFS transporter</fullName>
    </submittedName>
</protein>
<sequence>MTNNRLPNSIQAAAYTVASLQMCIALQFMMINPIFYIMATDFEVPFDYAGYLNAIFTGFSALSGLCLFWLRRPIRARTTVPLATLGMAALTLTCIWVTDFWQLLLARAGAGLLSGFILAPAMALLINHCPPRQRGSVIAIIASAFSVVTVLGIPSLSYVSIHMSWRMGFMILATITAITAVVAFQFLSLGPVRGLETPSDEPLTFRTTLAASLNGLAILPAFILMPILVPHLLNNGLLSENEVSTLFMAGGLASYLGTKLSGKLCTYTTPLSIVTGFTLLLLASLASLALFRVHAYVFYALLSVAIYGRVVAGSTLSAHYPPNSYRIRFTALQLTLTNLLSCVAFTASPLLVNSQGLEGALWPPIFTAVAISTLILPLAATEITRLLSKRVPNSQPMRQTTCHGALLHKGEPDTLTLSFPAHCPFFTGHFPNHPVVPGVILLDTITELCLMPKSNQSWTLTQARFFSPVHPEQVLTVKQTRSEQALHVILFCHDQKIMTCRFDW</sequence>
<dbReference type="Gene3D" id="1.20.1250.20">
    <property type="entry name" value="MFS general substrate transporter like domains"/>
    <property type="match status" value="1"/>
</dbReference>
<evidence type="ECO:0000256" key="5">
    <source>
        <dbReference type="ARBA" id="ARBA00023136"/>
    </source>
</evidence>
<feature type="transmembrane region" description="Helical" evidence="6">
    <location>
        <begin position="296"/>
        <end position="317"/>
    </location>
</feature>
<dbReference type="InterPro" id="IPR050189">
    <property type="entry name" value="MFS_Efflux_Transporters"/>
</dbReference>
<evidence type="ECO:0000313" key="8">
    <source>
        <dbReference type="EMBL" id="MDC5743535.1"/>
    </source>
</evidence>
<comment type="caution">
    <text evidence="9">The sequence shown here is derived from an EMBL/GenBank/DDBJ whole genome shotgun (WGS) entry which is preliminary data.</text>
</comment>
<feature type="transmembrane region" description="Helical" evidence="6">
    <location>
        <begin position="137"/>
        <end position="161"/>
    </location>
</feature>
<feature type="transmembrane region" description="Helical" evidence="6">
    <location>
        <begin position="208"/>
        <end position="229"/>
    </location>
</feature>
<dbReference type="OrthoDB" id="9812842at2"/>
<dbReference type="EMBL" id="JAPFIT010000033">
    <property type="protein sequence ID" value="MDC5743535.1"/>
    <property type="molecule type" value="Genomic_DNA"/>
</dbReference>
<feature type="domain" description="Major facilitator superfamily (MFS) profile" evidence="7">
    <location>
        <begin position="13"/>
        <end position="385"/>
    </location>
</feature>
<dbReference type="EMBL" id="LUAX01000008">
    <property type="protein sequence ID" value="OAM96830.1"/>
    <property type="molecule type" value="Genomic_DNA"/>
</dbReference>
<keyword evidence="11" id="KW-1185">Reference proteome</keyword>
<evidence type="ECO:0000256" key="2">
    <source>
        <dbReference type="ARBA" id="ARBA00022475"/>
    </source>
</evidence>
<dbReference type="InterPro" id="IPR036259">
    <property type="entry name" value="MFS_trans_sf"/>
</dbReference>
<geneLocation type="plasmid" evidence="9">
    <name>p251_like</name>
</geneLocation>
<evidence type="ECO:0000256" key="6">
    <source>
        <dbReference type="SAM" id="Phobius"/>
    </source>
</evidence>
<evidence type="ECO:0000256" key="4">
    <source>
        <dbReference type="ARBA" id="ARBA00022989"/>
    </source>
</evidence>
<dbReference type="PROSITE" id="PS50850">
    <property type="entry name" value="MFS"/>
    <property type="match status" value="1"/>
</dbReference>
<dbReference type="SUPFAM" id="SSF54637">
    <property type="entry name" value="Thioesterase/thiol ester dehydrase-isomerase"/>
    <property type="match status" value="1"/>
</dbReference>
<reference evidence="8" key="2">
    <citation type="submission" date="2022-11" db="EMBL/GenBank/DDBJ databases">
        <title>Role of the vibriolysin VemA secreted by the emergent pathogen Vibrio europaeus in the colonization of Manila clam mucus.</title>
        <authorList>
            <person name="Martinez C."/>
            <person name="Rodriguez S."/>
            <person name="Vences A."/>
            <person name="Barja J.L."/>
            <person name="Toranzo A.E."/>
            <person name="Dubert J."/>
        </authorList>
    </citation>
    <scope>NUCLEOTIDE SEQUENCE</scope>
    <source>
        <strain evidence="8">3454</strain>
    </source>
</reference>
<dbReference type="InterPro" id="IPR020846">
    <property type="entry name" value="MFS_dom"/>
</dbReference>
<keyword evidence="3 6" id="KW-0812">Transmembrane</keyword>
<feature type="transmembrane region" description="Helical" evidence="6">
    <location>
        <begin position="270"/>
        <end position="290"/>
    </location>
</feature>
<feature type="transmembrane region" description="Helical" evidence="6">
    <location>
        <begin position="104"/>
        <end position="125"/>
    </location>
</feature>
<keyword evidence="4 6" id="KW-1133">Transmembrane helix</keyword>
<organism evidence="9 10">
    <name type="scientific">Vibrio europaeus</name>
    <dbReference type="NCBI Taxonomy" id="300876"/>
    <lineage>
        <taxon>Bacteria</taxon>
        <taxon>Pseudomonadati</taxon>
        <taxon>Pseudomonadota</taxon>
        <taxon>Gammaproteobacteria</taxon>
        <taxon>Vibrionales</taxon>
        <taxon>Vibrionaceae</taxon>
        <taxon>Vibrio</taxon>
        <taxon>Vibrio oreintalis group</taxon>
    </lineage>
</organism>
<dbReference type="Pfam" id="PF07690">
    <property type="entry name" value="MFS_1"/>
    <property type="match status" value="1"/>
</dbReference>
<gene>
    <name evidence="9" type="ORF">AZ468_24400</name>
    <name evidence="8" type="ORF">OPW20_26080</name>
</gene>
<dbReference type="GO" id="GO:0022857">
    <property type="term" value="F:transmembrane transporter activity"/>
    <property type="evidence" value="ECO:0007669"/>
    <property type="project" value="InterPro"/>
</dbReference>
<feature type="transmembrane region" description="Helical" evidence="6">
    <location>
        <begin position="48"/>
        <end position="70"/>
    </location>
</feature>
<dbReference type="Gene3D" id="3.10.129.10">
    <property type="entry name" value="Hotdog Thioesterase"/>
    <property type="match status" value="1"/>
</dbReference>
<name>A0A178J4G1_9VIBR</name>
<evidence type="ECO:0000256" key="1">
    <source>
        <dbReference type="ARBA" id="ARBA00004651"/>
    </source>
</evidence>
<evidence type="ECO:0000313" key="11">
    <source>
        <dbReference type="Proteomes" id="UP001150001"/>
    </source>
</evidence>
<feature type="transmembrane region" description="Helical" evidence="6">
    <location>
        <begin position="329"/>
        <end position="348"/>
    </location>
</feature>
<reference evidence="9 10" key="1">
    <citation type="submission" date="2016-03" db="EMBL/GenBank/DDBJ databases">
        <title>Draft genome sequence of the Vibrio tubiashii subs. europaeus.</title>
        <authorList>
            <person name="Spinard E."/>
            <person name="Dubert J."/>
            <person name="Nelson D.R."/>
            <person name="Barja J.L."/>
        </authorList>
    </citation>
    <scope>NUCLEOTIDE SEQUENCE [LARGE SCALE GENOMIC DNA]</scope>
    <source>
        <strain evidence="10">PP-638</strain>
        <strain evidence="9">PP2-638</strain>
        <plasmid evidence="9">p251_like</plasmid>
    </source>
</reference>
<feature type="transmembrane region" description="Helical" evidence="6">
    <location>
        <begin position="82"/>
        <end position="98"/>
    </location>
</feature>